<sequence>MPLRPSATQMRTSTIFAMLALLGTAKAAHEAWCTAAKDGSGPPDPRFTPVCCAVSQESKNILYNRAVGKCQDKEGRRGTIDERAFQNCCIDNGVGGNSD</sequence>
<proteinExistence type="predicted"/>
<accession>A0A061H5G1</accession>
<gene>
    <name evidence="2" type="ORF">PFL1_04464</name>
</gene>
<reference evidence="2 3" key="1">
    <citation type="journal article" date="2013" name="Plant Cell">
        <title>The transition from a phytopathogenic smut ancestor to an anamorphic biocontrol agent deciphered by comparative whole-genome analysis.</title>
        <authorList>
            <person name="Lefebvre F."/>
            <person name="Joly D.L."/>
            <person name="Labbe C."/>
            <person name="Teichmann B."/>
            <person name="Linning R."/>
            <person name="Belzile F."/>
            <person name="Bakkeren G."/>
            <person name="Belanger R.R."/>
        </authorList>
    </citation>
    <scope>NUCLEOTIDE SEQUENCE [LARGE SCALE GENOMIC DNA]</scope>
    <source>
        <strain evidence="2 3">PF-1</strain>
    </source>
</reference>
<dbReference type="Pfam" id="PF19373">
    <property type="entry name" value="DUF5948"/>
    <property type="match status" value="1"/>
</dbReference>
<dbReference type="EMBL" id="KE361636">
    <property type="protein sequence ID" value="EPQ28137.1"/>
    <property type="molecule type" value="Genomic_DNA"/>
</dbReference>
<evidence type="ECO:0000313" key="3">
    <source>
        <dbReference type="Proteomes" id="UP000053664"/>
    </source>
</evidence>
<organism evidence="2 3">
    <name type="scientific">Pseudozyma flocculosa PF-1</name>
    <dbReference type="NCBI Taxonomy" id="1277687"/>
    <lineage>
        <taxon>Eukaryota</taxon>
        <taxon>Fungi</taxon>
        <taxon>Dikarya</taxon>
        <taxon>Basidiomycota</taxon>
        <taxon>Ustilaginomycotina</taxon>
        <taxon>Ustilaginomycetes</taxon>
        <taxon>Ustilaginales</taxon>
        <taxon>Ustilaginaceae</taxon>
        <taxon>Pseudozyma</taxon>
    </lineage>
</organism>
<keyword evidence="1" id="KW-0732">Signal</keyword>
<evidence type="ECO:0000256" key="1">
    <source>
        <dbReference type="SAM" id="SignalP"/>
    </source>
</evidence>
<feature type="signal peptide" evidence="1">
    <location>
        <begin position="1"/>
        <end position="27"/>
    </location>
</feature>
<name>A0A061H5G1_9BASI</name>
<evidence type="ECO:0008006" key="4">
    <source>
        <dbReference type="Google" id="ProtNLM"/>
    </source>
</evidence>
<dbReference type="AlphaFoldDB" id="A0A061H5G1"/>
<dbReference type="HOGENOM" id="CLU_162195_0_0_1"/>
<dbReference type="GeneID" id="19318567"/>
<dbReference type="RefSeq" id="XP_007880179.1">
    <property type="nucleotide sequence ID" value="XM_007881988.1"/>
</dbReference>
<dbReference type="KEGG" id="pfp:PFL1_04464"/>
<dbReference type="Proteomes" id="UP000053664">
    <property type="component" value="Unassembled WGS sequence"/>
</dbReference>
<protein>
    <recommendedName>
        <fullName evidence="4">Extracellular membrane protein CFEM domain-containing protein</fullName>
    </recommendedName>
</protein>
<feature type="chain" id="PRO_5001603357" description="Extracellular membrane protein CFEM domain-containing protein" evidence="1">
    <location>
        <begin position="28"/>
        <end position="99"/>
    </location>
</feature>
<dbReference type="InterPro" id="IPR045992">
    <property type="entry name" value="DUF5948"/>
</dbReference>
<evidence type="ECO:0000313" key="2">
    <source>
        <dbReference type="EMBL" id="EPQ28137.1"/>
    </source>
</evidence>